<organism evidence="2 3">
    <name type="scientific">Actinoplanes palleronii</name>
    <dbReference type="NCBI Taxonomy" id="113570"/>
    <lineage>
        <taxon>Bacteria</taxon>
        <taxon>Bacillati</taxon>
        <taxon>Actinomycetota</taxon>
        <taxon>Actinomycetes</taxon>
        <taxon>Micromonosporales</taxon>
        <taxon>Micromonosporaceae</taxon>
        <taxon>Actinoplanes</taxon>
    </lineage>
</organism>
<evidence type="ECO:0008006" key="4">
    <source>
        <dbReference type="Google" id="ProtNLM"/>
    </source>
</evidence>
<keyword evidence="1" id="KW-0812">Transmembrane</keyword>
<accession>A0ABQ4BPX0</accession>
<feature type="transmembrane region" description="Helical" evidence="1">
    <location>
        <begin position="240"/>
        <end position="262"/>
    </location>
</feature>
<evidence type="ECO:0000313" key="3">
    <source>
        <dbReference type="Proteomes" id="UP000624709"/>
    </source>
</evidence>
<reference evidence="2 3" key="1">
    <citation type="submission" date="2021-01" db="EMBL/GenBank/DDBJ databases">
        <title>Whole genome shotgun sequence of Actinoplanes palleronii NBRC 14916.</title>
        <authorList>
            <person name="Komaki H."/>
            <person name="Tamura T."/>
        </authorList>
    </citation>
    <scope>NUCLEOTIDE SEQUENCE [LARGE SCALE GENOMIC DNA]</scope>
    <source>
        <strain evidence="2 3">NBRC 14916</strain>
    </source>
</reference>
<evidence type="ECO:0000313" key="2">
    <source>
        <dbReference type="EMBL" id="GIE72727.1"/>
    </source>
</evidence>
<evidence type="ECO:0000256" key="1">
    <source>
        <dbReference type="SAM" id="Phobius"/>
    </source>
</evidence>
<feature type="transmembrane region" description="Helical" evidence="1">
    <location>
        <begin position="39"/>
        <end position="59"/>
    </location>
</feature>
<name>A0ABQ4BPX0_9ACTN</name>
<sequence length="435" mass="45394">MTTALAQRTPPAARYTPPASGVLSRVGNLRQHSPGRLQLILAALLTLGLLTGLVAGLTAHSASAGTTRLADRAQPLLVEAETIYSALADADTTAAQAFLAGGLEPVELTRRYDDDLARAATALTDAARLIPDGDDAATSVEALATGLAKYSALVATARANNRQGLPIGASYLSTASQLNRDTLQPQAQALFRSAGDEVDAGYDAARSSWWLMLLVVLFVALGVALFWSQVYLSRATRRTFNVPLVAATGLIGLLILTTAVLFTSQRSHLSGADREGSGPVAALAEMRIMVLGERADEALTLAARGGSDKEADFDRTAGALDFGDDRVVGVPGLMIRAEEQHTAYLAVHDKVRALDEGGDYDGAVKLAVGTEAGQAFGDLTGTLDEAITDRKAAFTTQIEDAGSGLDLLTVLGPLLALAACALAAIGIRARLEEYR</sequence>
<keyword evidence="3" id="KW-1185">Reference proteome</keyword>
<feature type="transmembrane region" description="Helical" evidence="1">
    <location>
        <begin position="209"/>
        <end position="228"/>
    </location>
</feature>
<proteinExistence type="predicted"/>
<gene>
    <name evidence="2" type="ORF">Apa02nite_088350</name>
</gene>
<feature type="transmembrane region" description="Helical" evidence="1">
    <location>
        <begin position="407"/>
        <end position="427"/>
    </location>
</feature>
<dbReference type="RefSeq" id="WP_203830415.1">
    <property type="nucleotide sequence ID" value="NZ_BAAATY010000012.1"/>
</dbReference>
<keyword evidence="1" id="KW-0472">Membrane</keyword>
<dbReference type="Proteomes" id="UP000624709">
    <property type="component" value="Unassembled WGS sequence"/>
</dbReference>
<keyword evidence="1" id="KW-1133">Transmembrane helix</keyword>
<protein>
    <recommendedName>
        <fullName evidence="4">Secreted protein</fullName>
    </recommendedName>
</protein>
<comment type="caution">
    <text evidence="2">The sequence shown here is derived from an EMBL/GenBank/DDBJ whole genome shotgun (WGS) entry which is preliminary data.</text>
</comment>
<dbReference type="EMBL" id="BOMS01000156">
    <property type="protein sequence ID" value="GIE72727.1"/>
    <property type="molecule type" value="Genomic_DNA"/>
</dbReference>